<proteinExistence type="predicted"/>
<evidence type="ECO:0000256" key="1">
    <source>
        <dbReference type="SAM" id="Phobius"/>
    </source>
</evidence>
<organism evidence="3 4">
    <name type="scientific">Pseudaquabacterium rugosum</name>
    <dbReference type="NCBI Taxonomy" id="2984194"/>
    <lineage>
        <taxon>Bacteria</taxon>
        <taxon>Pseudomonadati</taxon>
        <taxon>Pseudomonadota</taxon>
        <taxon>Betaproteobacteria</taxon>
        <taxon>Burkholderiales</taxon>
        <taxon>Sphaerotilaceae</taxon>
        <taxon>Pseudaquabacterium</taxon>
    </lineage>
</organism>
<evidence type="ECO:0000256" key="2">
    <source>
        <dbReference type="SAM" id="SignalP"/>
    </source>
</evidence>
<protein>
    <submittedName>
        <fullName evidence="3">Uncharacterized protein</fullName>
    </submittedName>
</protein>
<keyword evidence="4" id="KW-1185">Reference proteome</keyword>
<keyword evidence="1" id="KW-0472">Membrane</keyword>
<dbReference type="RefSeq" id="WP_341373938.1">
    <property type="nucleotide sequence ID" value="NZ_JBBUTF010000007.1"/>
</dbReference>
<dbReference type="Proteomes" id="UP001368500">
    <property type="component" value="Unassembled WGS sequence"/>
</dbReference>
<feature type="chain" id="PRO_5045294380" evidence="2">
    <location>
        <begin position="27"/>
        <end position="60"/>
    </location>
</feature>
<evidence type="ECO:0000313" key="4">
    <source>
        <dbReference type="Proteomes" id="UP001368500"/>
    </source>
</evidence>
<name>A0ABU9B8E2_9BURK</name>
<evidence type="ECO:0000313" key="3">
    <source>
        <dbReference type="EMBL" id="MEK8026155.1"/>
    </source>
</evidence>
<feature type="transmembrane region" description="Helical" evidence="1">
    <location>
        <begin position="41"/>
        <end position="57"/>
    </location>
</feature>
<keyword evidence="1" id="KW-0812">Transmembrane</keyword>
<sequence length="60" mass="6204">MRLTTTALTRTATGLIAALAATAASAHPGHGAEALHPHADWIVPTLLVAAVAAVWLIKRR</sequence>
<dbReference type="EMBL" id="JBBUTF010000007">
    <property type="protein sequence ID" value="MEK8026155.1"/>
    <property type="molecule type" value="Genomic_DNA"/>
</dbReference>
<gene>
    <name evidence="3" type="ORF">AACH11_09310</name>
</gene>
<reference evidence="3 4" key="1">
    <citation type="submission" date="2024-04" db="EMBL/GenBank/DDBJ databases">
        <title>Novel species of the genus Ideonella isolated from streams.</title>
        <authorList>
            <person name="Lu H."/>
        </authorList>
    </citation>
    <scope>NUCLEOTIDE SEQUENCE [LARGE SCALE GENOMIC DNA]</scope>
    <source>
        <strain evidence="3 4">BYS139W</strain>
    </source>
</reference>
<keyword evidence="2" id="KW-0732">Signal</keyword>
<feature type="signal peptide" evidence="2">
    <location>
        <begin position="1"/>
        <end position="26"/>
    </location>
</feature>
<comment type="caution">
    <text evidence="3">The sequence shown here is derived from an EMBL/GenBank/DDBJ whole genome shotgun (WGS) entry which is preliminary data.</text>
</comment>
<accession>A0ABU9B8E2</accession>
<keyword evidence="1" id="KW-1133">Transmembrane helix</keyword>